<dbReference type="GO" id="GO:0005886">
    <property type="term" value="C:plasma membrane"/>
    <property type="evidence" value="ECO:0007669"/>
    <property type="project" value="TreeGrafter"/>
</dbReference>
<comment type="caution">
    <text evidence="6">The sequence shown here is derived from an EMBL/GenBank/DDBJ whole genome shotgun (WGS) entry which is preliminary data.</text>
</comment>
<keyword evidence="4 5" id="KW-0472">Membrane</keyword>
<evidence type="ECO:0000256" key="4">
    <source>
        <dbReference type="ARBA" id="ARBA00023136"/>
    </source>
</evidence>
<sequence length="167" mass="17506">MGFKLIPLIAVGVLGLGNLLHIIGLATPEWVTTDIVLPFVGKQEQTQGLWEGCVNDDCDSLKNEPDWLKASGAMAILGMLAGLGALVIAGLIFVMGLMDKSANKAFGILAVLAAIGSFVLILICVIVYAVKAEDDYDNFDFGYSFGLSIAGAILILLGGFIAMAGNR</sequence>
<proteinExistence type="predicted"/>
<dbReference type="InterPro" id="IPR004031">
    <property type="entry name" value="PMP22/EMP/MP20/Claudin"/>
</dbReference>
<evidence type="ECO:0000256" key="1">
    <source>
        <dbReference type="ARBA" id="ARBA00004141"/>
    </source>
</evidence>
<gene>
    <name evidence="6" type="ORF">PoB_002620100</name>
</gene>
<organism evidence="6 7">
    <name type="scientific">Plakobranchus ocellatus</name>
    <dbReference type="NCBI Taxonomy" id="259542"/>
    <lineage>
        <taxon>Eukaryota</taxon>
        <taxon>Metazoa</taxon>
        <taxon>Spiralia</taxon>
        <taxon>Lophotrochozoa</taxon>
        <taxon>Mollusca</taxon>
        <taxon>Gastropoda</taxon>
        <taxon>Heterobranchia</taxon>
        <taxon>Euthyneura</taxon>
        <taxon>Panpulmonata</taxon>
        <taxon>Sacoglossa</taxon>
        <taxon>Placobranchoidea</taxon>
        <taxon>Plakobranchidae</taxon>
        <taxon>Plakobranchus</taxon>
    </lineage>
</organism>
<dbReference type="EMBL" id="BLXT01003024">
    <property type="protein sequence ID" value="GFN99695.1"/>
    <property type="molecule type" value="Genomic_DNA"/>
</dbReference>
<dbReference type="PANTHER" id="PTHR10671:SF108">
    <property type="entry name" value="CLAUDIN FAMILY PROTEIN-RELATED"/>
    <property type="match status" value="1"/>
</dbReference>
<dbReference type="InterPro" id="IPR050579">
    <property type="entry name" value="PMP-22/EMP/MP20-like"/>
</dbReference>
<dbReference type="Pfam" id="PF00822">
    <property type="entry name" value="PMP22_Claudin"/>
    <property type="match status" value="1"/>
</dbReference>
<evidence type="ECO:0000256" key="2">
    <source>
        <dbReference type="ARBA" id="ARBA00022692"/>
    </source>
</evidence>
<dbReference type="AlphaFoldDB" id="A0AAV3ZKP2"/>
<feature type="transmembrane region" description="Helical" evidence="5">
    <location>
        <begin position="141"/>
        <end position="164"/>
    </location>
</feature>
<name>A0AAV3ZKP2_9GAST</name>
<feature type="transmembrane region" description="Helical" evidence="5">
    <location>
        <begin position="73"/>
        <end position="94"/>
    </location>
</feature>
<protein>
    <submittedName>
        <fullName evidence="6">Lens fiber membrane intrinsic protein-like</fullName>
    </submittedName>
</protein>
<dbReference type="Gene3D" id="1.20.140.150">
    <property type="match status" value="1"/>
</dbReference>
<dbReference type="PANTHER" id="PTHR10671">
    <property type="entry name" value="EPITHELIAL MEMBRANE PROTEIN-RELATED"/>
    <property type="match status" value="1"/>
</dbReference>
<accession>A0AAV3ZKP2</accession>
<evidence type="ECO:0000313" key="6">
    <source>
        <dbReference type="EMBL" id="GFN99695.1"/>
    </source>
</evidence>
<feature type="transmembrane region" description="Helical" evidence="5">
    <location>
        <begin position="106"/>
        <end position="129"/>
    </location>
</feature>
<evidence type="ECO:0000313" key="7">
    <source>
        <dbReference type="Proteomes" id="UP000735302"/>
    </source>
</evidence>
<reference evidence="6 7" key="1">
    <citation type="journal article" date="2021" name="Elife">
        <title>Chloroplast acquisition without the gene transfer in kleptoplastic sea slugs, Plakobranchus ocellatus.</title>
        <authorList>
            <person name="Maeda T."/>
            <person name="Takahashi S."/>
            <person name="Yoshida T."/>
            <person name="Shimamura S."/>
            <person name="Takaki Y."/>
            <person name="Nagai Y."/>
            <person name="Toyoda A."/>
            <person name="Suzuki Y."/>
            <person name="Arimoto A."/>
            <person name="Ishii H."/>
            <person name="Satoh N."/>
            <person name="Nishiyama T."/>
            <person name="Hasebe M."/>
            <person name="Maruyama T."/>
            <person name="Minagawa J."/>
            <person name="Obokata J."/>
            <person name="Shigenobu S."/>
        </authorList>
    </citation>
    <scope>NUCLEOTIDE SEQUENCE [LARGE SCALE GENOMIC DNA]</scope>
</reference>
<evidence type="ECO:0000256" key="3">
    <source>
        <dbReference type="ARBA" id="ARBA00022989"/>
    </source>
</evidence>
<dbReference type="Proteomes" id="UP000735302">
    <property type="component" value="Unassembled WGS sequence"/>
</dbReference>
<comment type="subcellular location">
    <subcellularLocation>
        <location evidence="1">Membrane</location>
        <topology evidence="1">Multi-pass membrane protein</topology>
    </subcellularLocation>
</comment>
<keyword evidence="3 5" id="KW-1133">Transmembrane helix</keyword>
<keyword evidence="2 5" id="KW-0812">Transmembrane</keyword>
<evidence type="ECO:0000256" key="5">
    <source>
        <dbReference type="SAM" id="Phobius"/>
    </source>
</evidence>
<keyword evidence="7" id="KW-1185">Reference proteome</keyword>